<evidence type="ECO:0000313" key="2">
    <source>
        <dbReference type="EMBL" id="GAA1707838.1"/>
    </source>
</evidence>
<dbReference type="Pfam" id="PF13649">
    <property type="entry name" value="Methyltransf_25"/>
    <property type="match status" value="1"/>
</dbReference>
<reference evidence="2 3" key="1">
    <citation type="journal article" date="2019" name="Int. J. Syst. Evol. Microbiol.">
        <title>The Global Catalogue of Microorganisms (GCM) 10K type strain sequencing project: providing services to taxonomists for standard genome sequencing and annotation.</title>
        <authorList>
            <consortium name="The Broad Institute Genomics Platform"/>
            <consortium name="The Broad Institute Genome Sequencing Center for Infectious Disease"/>
            <person name="Wu L."/>
            <person name="Ma J."/>
        </authorList>
    </citation>
    <scope>NUCLEOTIDE SEQUENCE [LARGE SCALE GENOMIC DNA]</scope>
    <source>
        <strain evidence="2 3">JCM 13244</strain>
    </source>
</reference>
<dbReference type="EMBL" id="BAAALR010000063">
    <property type="protein sequence ID" value="GAA1707838.1"/>
    <property type="molecule type" value="Genomic_DNA"/>
</dbReference>
<dbReference type="RefSeq" id="WP_211122405.1">
    <property type="nucleotide sequence ID" value="NZ_BAAALR010000063.1"/>
</dbReference>
<proteinExistence type="predicted"/>
<feature type="domain" description="Methyltransferase" evidence="1">
    <location>
        <begin position="55"/>
        <end position="150"/>
    </location>
</feature>
<dbReference type="PANTHER" id="PTHR42912">
    <property type="entry name" value="METHYLTRANSFERASE"/>
    <property type="match status" value="1"/>
</dbReference>
<dbReference type="InterPro" id="IPR029063">
    <property type="entry name" value="SAM-dependent_MTases_sf"/>
</dbReference>
<gene>
    <name evidence="2" type="ORF">GCM10009680_55770</name>
</gene>
<organism evidence="2 3">
    <name type="scientific">Streptomyces yatensis</name>
    <dbReference type="NCBI Taxonomy" id="155177"/>
    <lineage>
        <taxon>Bacteria</taxon>
        <taxon>Bacillati</taxon>
        <taxon>Actinomycetota</taxon>
        <taxon>Actinomycetes</taxon>
        <taxon>Kitasatosporales</taxon>
        <taxon>Streptomycetaceae</taxon>
        <taxon>Streptomyces</taxon>
        <taxon>Streptomyces violaceusniger group</taxon>
    </lineage>
</organism>
<dbReference type="PANTHER" id="PTHR42912:SF80">
    <property type="entry name" value="METHYLTRANSFERASE DOMAIN-CONTAINING PROTEIN"/>
    <property type="match status" value="1"/>
</dbReference>
<sequence>MLGRLLHGRPHAAAPGAIGHARAYEVFAAIALAGRRRRLYGRLVALSGARPGERVLDVGCGTGYLARMMARTVGPEGSVLGVDPSVPMIRYAREHTREAGCVFTEGFAEDLDAPESAFDVVVTSLAVHHFPEEKRGQAIKEMFRVLRPGGRVLIADFRPPVGGSAQRLVGALAGPVMRHNPVHLLEPFAREAGFRELDSGDLRPFLHYVRGVKPGGQAGRGCRGGVTG</sequence>
<name>A0ABN2IM80_9ACTN</name>
<evidence type="ECO:0000313" key="3">
    <source>
        <dbReference type="Proteomes" id="UP001499947"/>
    </source>
</evidence>
<dbReference type="InterPro" id="IPR050508">
    <property type="entry name" value="Methyltransf_Superfamily"/>
</dbReference>
<dbReference type="Gene3D" id="3.40.50.150">
    <property type="entry name" value="Vaccinia Virus protein VP39"/>
    <property type="match status" value="1"/>
</dbReference>
<comment type="caution">
    <text evidence="2">The sequence shown here is derived from an EMBL/GenBank/DDBJ whole genome shotgun (WGS) entry which is preliminary data.</text>
</comment>
<dbReference type="Proteomes" id="UP001499947">
    <property type="component" value="Unassembled WGS sequence"/>
</dbReference>
<accession>A0ABN2IM80</accession>
<dbReference type="CDD" id="cd02440">
    <property type="entry name" value="AdoMet_MTases"/>
    <property type="match status" value="1"/>
</dbReference>
<protein>
    <recommendedName>
        <fullName evidence="1">Methyltransferase domain-containing protein</fullName>
    </recommendedName>
</protein>
<dbReference type="InterPro" id="IPR041698">
    <property type="entry name" value="Methyltransf_25"/>
</dbReference>
<evidence type="ECO:0000259" key="1">
    <source>
        <dbReference type="Pfam" id="PF13649"/>
    </source>
</evidence>
<dbReference type="SUPFAM" id="SSF53335">
    <property type="entry name" value="S-adenosyl-L-methionine-dependent methyltransferases"/>
    <property type="match status" value="1"/>
</dbReference>
<keyword evidence="3" id="KW-1185">Reference proteome</keyword>